<evidence type="ECO:0000256" key="7">
    <source>
        <dbReference type="ARBA" id="ARBA00047292"/>
    </source>
</evidence>
<dbReference type="SUPFAM" id="SSF56112">
    <property type="entry name" value="Protein kinase-like (PK-like)"/>
    <property type="match status" value="1"/>
</dbReference>
<dbReference type="PROSITE" id="PS50011">
    <property type="entry name" value="PROTEIN_KINASE_DOM"/>
    <property type="match status" value="1"/>
</dbReference>
<evidence type="ECO:0000259" key="11">
    <source>
        <dbReference type="PROSITE" id="PS50011"/>
    </source>
</evidence>
<feature type="compositionally biased region" description="Polar residues" evidence="10">
    <location>
        <begin position="17"/>
        <end position="44"/>
    </location>
</feature>
<keyword evidence="14" id="KW-1185">Reference proteome</keyword>
<comment type="catalytic activity">
    <reaction evidence="7">
        <text>L-threonyl-[protein] + ATP = O-phospho-L-threonyl-[protein] + ADP + H(+)</text>
        <dbReference type="Rhea" id="RHEA:46608"/>
        <dbReference type="Rhea" id="RHEA-COMP:11060"/>
        <dbReference type="Rhea" id="RHEA-COMP:11605"/>
        <dbReference type="ChEBI" id="CHEBI:15378"/>
        <dbReference type="ChEBI" id="CHEBI:30013"/>
        <dbReference type="ChEBI" id="CHEBI:30616"/>
        <dbReference type="ChEBI" id="CHEBI:61977"/>
        <dbReference type="ChEBI" id="CHEBI:456216"/>
        <dbReference type="EC" id="2.7.11.11"/>
    </reaction>
</comment>
<evidence type="ECO:0000313" key="13">
    <source>
        <dbReference type="EMBL" id="ORY45501.1"/>
    </source>
</evidence>
<evidence type="ECO:0000256" key="1">
    <source>
        <dbReference type="ARBA" id="ARBA00012444"/>
    </source>
</evidence>
<dbReference type="STRING" id="329046.A0A1Y2CEM1"/>
<dbReference type="GO" id="GO:0005952">
    <property type="term" value="C:cAMP-dependent protein kinase complex"/>
    <property type="evidence" value="ECO:0007669"/>
    <property type="project" value="TreeGrafter"/>
</dbReference>
<evidence type="ECO:0000256" key="3">
    <source>
        <dbReference type="ARBA" id="ARBA00022679"/>
    </source>
</evidence>
<dbReference type="PANTHER" id="PTHR24353:SF153">
    <property type="entry name" value="CAMP-DEPENDENT PROTEIN KINASE CATALYTIC SUBUNIT 1"/>
    <property type="match status" value="1"/>
</dbReference>
<evidence type="ECO:0000256" key="5">
    <source>
        <dbReference type="ARBA" id="ARBA00022777"/>
    </source>
</evidence>
<keyword evidence="2" id="KW-0723">Serine/threonine-protein kinase</keyword>
<dbReference type="EMBL" id="MCGO01000019">
    <property type="protein sequence ID" value="ORY45501.1"/>
    <property type="molecule type" value="Genomic_DNA"/>
</dbReference>
<dbReference type="Gene3D" id="1.10.510.10">
    <property type="entry name" value="Transferase(Phosphotransferase) domain 1"/>
    <property type="match status" value="2"/>
</dbReference>
<evidence type="ECO:0000259" key="12">
    <source>
        <dbReference type="PROSITE" id="PS51285"/>
    </source>
</evidence>
<accession>A0A1Y2CEM1</accession>
<organism evidence="13 14">
    <name type="scientific">Rhizoclosmatium globosum</name>
    <dbReference type="NCBI Taxonomy" id="329046"/>
    <lineage>
        <taxon>Eukaryota</taxon>
        <taxon>Fungi</taxon>
        <taxon>Fungi incertae sedis</taxon>
        <taxon>Chytridiomycota</taxon>
        <taxon>Chytridiomycota incertae sedis</taxon>
        <taxon>Chytridiomycetes</taxon>
        <taxon>Chytridiales</taxon>
        <taxon>Chytriomycetaceae</taxon>
        <taxon>Rhizoclosmatium</taxon>
    </lineage>
</organism>
<evidence type="ECO:0000313" key="14">
    <source>
        <dbReference type="Proteomes" id="UP000193642"/>
    </source>
</evidence>
<gene>
    <name evidence="13" type="ORF">BCR33DRAFT_716186</name>
</gene>
<dbReference type="InterPro" id="IPR011009">
    <property type="entry name" value="Kinase-like_dom_sf"/>
</dbReference>
<dbReference type="AlphaFoldDB" id="A0A1Y2CEM1"/>
<keyword evidence="4 9" id="KW-0547">Nucleotide-binding</keyword>
<keyword evidence="3" id="KW-0808">Transferase</keyword>
<dbReference type="Gene3D" id="3.30.200.20">
    <property type="entry name" value="Phosphorylase Kinase, domain 1"/>
    <property type="match status" value="2"/>
</dbReference>
<evidence type="ECO:0000256" key="9">
    <source>
        <dbReference type="PROSITE-ProRule" id="PRU10141"/>
    </source>
</evidence>
<keyword evidence="5 13" id="KW-0418">Kinase</keyword>
<dbReference type="InterPro" id="IPR000961">
    <property type="entry name" value="AGC-kinase_C"/>
</dbReference>
<dbReference type="PROSITE" id="PS51285">
    <property type="entry name" value="AGC_KINASE_CTER"/>
    <property type="match status" value="1"/>
</dbReference>
<dbReference type="GO" id="GO:0005524">
    <property type="term" value="F:ATP binding"/>
    <property type="evidence" value="ECO:0007669"/>
    <property type="project" value="UniProtKB-UniRule"/>
</dbReference>
<protein>
    <recommendedName>
        <fullName evidence="1">cAMP-dependent protein kinase</fullName>
        <ecNumber evidence="1">2.7.11.11</ecNumber>
    </recommendedName>
</protein>
<evidence type="ECO:0000256" key="6">
    <source>
        <dbReference type="ARBA" id="ARBA00022840"/>
    </source>
</evidence>
<evidence type="ECO:0000256" key="2">
    <source>
        <dbReference type="ARBA" id="ARBA00022527"/>
    </source>
</evidence>
<comment type="catalytic activity">
    <reaction evidence="8">
        <text>L-seryl-[protein] + ATP = O-phospho-L-seryl-[protein] + ADP + H(+)</text>
        <dbReference type="Rhea" id="RHEA:17989"/>
        <dbReference type="Rhea" id="RHEA-COMP:9863"/>
        <dbReference type="Rhea" id="RHEA-COMP:11604"/>
        <dbReference type="ChEBI" id="CHEBI:15378"/>
        <dbReference type="ChEBI" id="CHEBI:29999"/>
        <dbReference type="ChEBI" id="CHEBI:30616"/>
        <dbReference type="ChEBI" id="CHEBI:83421"/>
        <dbReference type="ChEBI" id="CHEBI:456216"/>
        <dbReference type="EC" id="2.7.11.11"/>
    </reaction>
</comment>
<dbReference type="PROSITE" id="PS00107">
    <property type="entry name" value="PROTEIN_KINASE_ATP"/>
    <property type="match status" value="1"/>
</dbReference>
<evidence type="ECO:0000256" key="8">
    <source>
        <dbReference type="ARBA" id="ARBA00047454"/>
    </source>
</evidence>
<dbReference type="GO" id="GO:0004691">
    <property type="term" value="F:cAMP-dependent protein kinase activity"/>
    <property type="evidence" value="ECO:0007669"/>
    <property type="project" value="UniProtKB-EC"/>
</dbReference>
<feature type="region of interest" description="Disordered" evidence="10">
    <location>
        <begin position="1"/>
        <end position="46"/>
    </location>
</feature>
<dbReference type="InterPro" id="IPR000719">
    <property type="entry name" value="Prot_kinase_dom"/>
</dbReference>
<feature type="domain" description="AGC-kinase C-terminal" evidence="12">
    <location>
        <begin position="370"/>
        <end position="432"/>
    </location>
</feature>
<dbReference type="EC" id="2.7.11.11" evidence="1"/>
<comment type="caution">
    <text evidence="13">The sequence shown here is derived from an EMBL/GenBank/DDBJ whole genome shotgun (WGS) entry which is preliminary data.</text>
</comment>
<dbReference type="Proteomes" id="UP000193642">
    <property type="component" value="Unassembled WGS sequence"/>
</dbReference>
<dbReference type="OrthoDB" id="63267at2759"/>
<reference evidence="13 14" key="1">
    <citation type="submission" date="2016-07" db="EMBL/GenBank/DDBJ databases">
        <title>Pervasive Adenine N6-methylation of Active Genes in Fungi.</title>
        <authorList>
            <consortium name="DOE Joint Genome Institute"/>
            <person name="Mondo S.J."/>
            <person name="Dannebaum R.O."/>
            <person name="Kuo R.C."/>
            <person name="Labutti K."/>
            <person name="Haridas S."/>
            <person name="Kuo A."/>
            <person name="Salamov A."/>
            <person name="Ahrendt S.R."/>
            <person name="Lipzen A."/>
            <person name="Sullivan W."/>
            <person name="Andreopoulos W.B."/>
            <person name="Clum A."/>
            <person name="Lindquist E."/>
            <person name="Daum C."/>
            <person name="Ramamoorthy G.K."/>
            <person name="Gryganskyi A."/>
            <person name="Culley D."/>
            <person name="Magnuson J.K."/>
            <person name="James T.Y."/>
            <person name="O'Malley M.A."/>
            <person name="Stajich J.E."/>
            <person name="Spatafora J.W."/>
            <person name="Visel A."/>
            <person name="Grigoriev I.V."/>
        </authorList>
    </citation>
    <scope>NUCLEOTIDE SEQUENCE [LARGE SCALE GENOMIC DNA]</scope>
    <source>
        <strain evidence="13 14">JEL800</strain>
    </source>
</reference>
<sequence>MDNLPPVPVTPKKDTQHGSLSPASYGTATLSSKTPTITLKSSRPSARASVINMDPSILEKEIETLDNATKKMGGSNMTLSAGQQLQARKSIAKSKVTHGTSDNLTKLAAKSNHLNIPMGGSKRPTSAPNNIDQNDPNVEEAQINAAFLGNNIKNKNKSKSGSDFTIREQIGKGAFARVHVVKFKSQENNMSSKQFAKTYAIKSLRKADIVKTKQIKHLVTTFQDQKHLYLVLEYIPGGDMFSHIRKHVRFQEPVARFYTYIHSKDPENILIDPMGHIKIADFGFAKVIPRNHATTFCGTPAYMAPEIILKMGYSKAADWWSLGTVCYELMAGYSPILNYELRWSRIMESQPNRRLGMNGAKEIKAHPWFKGVNWKEAEALQVPVPFVPCIEGDGDIRNFDIYTDQSSVITMQNGTMTLTSEDNLYDGMFPDF</sequence>
<feature type="domain" description="Protein kinase" evidence="11">
    <location>
        <begin position="164"/>
        <end position="432"/>
    </location>
</feature>
<dbReference type="PANTHER" id="PTHR24353">
    <property type="entry name" value="CYCLIC NUCLEOTIDE-DEPENDENT PROTEIN KINASE"/>
    <property type="match status" value="1"/>
</dbReference>
<feature type="binding site" evidence="9">
    <location>
        <position position="202"/>
    </location>
    <ligand>
        <name>ATP</name>
        <dbReference type="ChEBI" id="CHEBI:30616"/>
    </ligand>
</feature>
<name>A0A1Y2CEM1_9FUNG</name>
<evidence type="ECO:0000256" key="10">
    <source>
        <dbReference type="SAM" id="MobiDB-lite"/>
    </source>
</evidence>
<keyword evidence="6 9" id="KW-0067">ATP-binding</keyword>
<evidence type="ECO:0000256" key="4">
    <source>
        <dbReference type="ARBA" id="ARBA00022741"/>
    </source>
</evidence>
<dbReference type="SMART" id="SM00133">
    <property type="entry name" value="S_TK_X"/>
    <property type="match status" value="1"/>
</dbReference>
<proteinExistence type="predicted"/>
<dbReference type="Pfam" id="PF00069">
    <property type="entry name" value="Pkinase"/>
    <property type="match status" value="1"/>
</dbReference>
<dbReference type="InterPro" id="IPR017441">
    <property type="entry name" value="Protein_kinase_ATP_BS"/>
</dbReference>